<protein>
    <submittedName>
        <fullName evidence="1">Uncharacterized protein</fullName>
    </submittedName>
</protein>
<accession>A0A0A8YAZ9</accession>
<dbReference type="EMBL" id="GBRH01274749">
    <property type="protein sequence ID" value="JAD23146.1"/>
    <property type="molecule type" value="Transcribed_RNA"/>
</dbReference>
<dbReference type="AlphaFoldDB" id="A0A0A8YAZ9"/>
<sequence length="72" mass="8407">MACRTVPVSVLRSMLPQRAIYFKHCWKILTTCSRNHKVCPHLGTVITTSIFCLGQLQLWCARIDIHRRRNLN</sequence>
<name>A0A0A8YAZ9_ARUDO</name>
<proteinExistence type="predicted"/>
<organism evidence="1">
    <name type="scientific">Arundo donax</name>
    <name type="common">Giant reed</name>
    <name type="synonym">Donax arundinaceus</name>
    <dbReference type="NCBI Taxonomy" id="35708"/>
    <lineage>
        <taxon>Eukaryota</taxon>
        <taxon>Viridiplantae</taxon>
        <taxon>Streptophyta</taxon>
        <taxon>Embryophyta</taxon>
        <taxon>Tracheophyta</taxon>
        <taxon>Spermatophyta</taxon>
        <taxon>Magnoliopsida</taxon>
        <taxon>Liliopsida</taxon>
        <taxon>Poales</taxon>
        <taxon>Poaceae</taxon>
        <taxon>PACMAD clade</taxon>
        <taxon>Arundinoideae</taxon>
        <taxon>Arundineae</taxon>
        <taxon>Arundo</taxon>
    </lineage>
</organism>
<reference evidence="1" key="1">
    <citation type="submission" date="2014-09" db="EMBL/GenBank/DDBJ databases">
        <authorList>
            <person name="Magalhaes I.L.F."/>
            <person name="Oliveira U."/>
            <person name="Santos F.R."/>
            <person name="Vidigal T.H.D.A."/>
            <person name="Brescovit A.D."/>
            <person name="Santos A.J."/>
        </authorList>
    </citation>
    <scope>NUCLEOTIDE SEQUENCE</scope>
    <source>
        <tissue evidence="1">Shoot tissue taken approximately 20 cm above the soil surface</tissue>
    </source>
</reference>
<reference evidence="1" key="2">
    <citation type="journal article" date="2015" name="Data Brief">
        <title>Shoot transcriptome of the giant reed, Arundo donax.</title>
        <authorList>
            <person name="Barrero R.A."/>
            <person name="Guerrero F.D."/>
            <person name="Moolhuijzen P."/>
            <person name="Goolsby J.A."/>
            <person name="Tidwell J."/>
            <person name="Bellgard S.E."/>
            <person name="Bellgard M.I."/>
        </authorList>
    </citation>
    <scope>NUCLEOTIDE SEQUENCE</scope>
    <source>
        <tissue evidence="1">Shoot tissue taken approximately 20 cm above the soil surface</tissue>
    </source>
</reference>
<evidence type="ECO:0000313" key="1">
    <source>
        <dbReference type="EMBL" id="JAD23146.1"/>
    </source>
</evidence>